<accession>A0A7W7QSL0</accession>
<evidence type="ECO:0000313" key="1">
    <source>
        <dbReference type="EMBL" id="MBB4919040.1"/>
    </source>
</evidence>
<dbReference type="Pfam" id="PF19450">
    <property type="entry name" value="DUF5988"/>
    <property type="match status" value="1"/>
</dbReference>
<dbReference type="RefSeq" id="WP_184720847.1">
    <property type="nucleotide sequence ID" value="NZ_JACHJP010000008.1"/>
</dbReference>
<proteinExistence type="predicted"/>
<sequence>MPQSQPAVILRPNVVLRGGSVPSIPEEQRTRHVFDPSQPFTLPIANRYEHFEPTGETVSLDGLELRVMQWVSRTYVAE</sequence>
<dbReference type="InterPro" id="IPR046030">
    <property type="entry name" value="DUF5988"/>
</dbReference>
<protein>
    <submittedName>
        <fullName evidence="1">Uncharacterized protein</fullName>
    </submittedName>
</protein>
<reference evidence="1 2" key="1">
    <citation type="submission" date="2020-08" db="EMBL/GenBank/DDBJ databases">
        <title>Genomic Encyclopedia of Type Strains, Phase III (KMG-III): the genomes of soil and plant-associated and newly described type strains.</title>
        <authorList>
            <person name="Whitman W."/>
        </authorList>
    </citation>
    <scope>NUCLEOTIDE SEQUENCE [LARGE SCALE GENOMIC DNA]</scope>
    <source>
        <strain evidence="1 2">CECT 8840</strain>
    </source>
</reference>
<dbReference type="EMBL" id="JACHJP010000008">
    <property type="protein sequence ID" value="MBB4919040.1"/>
    <property type="molecule type" value="Genomic_DNA"/>
</dbReference>
<dbReference type="AlphaFoldDB" id="A0A7W7QSL0"/>
<organism evidence="1 2">
    <name type="scientific">Streptosporangium saharense</name>
    <dbReference type="NCBI Taxonomy" id="1706840"/>
    <lineage>
        <taxon>Bacteria</taxon>
        <taxon>Bacillati</taxon>
        <taxon>Actinomycetota</taxon>
        <taxon>Actinomycetes</taxon>
        <taxon>Streptosporangiales</taxon>
        <taxon>Streptosporangiaceae</taxon>
        <taxon>Streptosporangium</taxon>
    </lineage>
</organism>
<keyword evidence="2" id="KW-1185">Reference proteome</keyword>
<evidence type="ECO:0000313" key="2">
    <source>
        <dbReference type="Proteomes" id="UP000552644"/>
    </source>
</evidence>
<comment type="caution">
    <text evidence="1">The sequence shown here is derived from an EMBL/GenBank/DDBJ whole genome shotgun (WGS) entry which is preliminary data.</text>
</comment>
<name>A0A7W7QSL0_9ACTN</name>
<dbReference type="Proteomes" id="UP000552644">
    <property type="component" value="Unassembled WGS sequence"/>
</dbReference>
<gene>
    <name evidence="1" type="ORF">FHS44_006176</name>
</gene>